<keyword evidence="1" id="KW-0808">Transferase</keyword>
<protein>
    <submittedName>
        <fullName evidence="1">2 polyprenyl 3 methyl 5 hydroxy 6 metoxy 1 4 benzoquinol methylase</fullName>
    </submittedName>
</protein>
<sequence>MEQHYNNYGLYSKEEYFQRELNLRKVQIEKLGRQLIKKLGSKNLKVLEIGSANGILLYWLQELFEFEVYGIELDPISSEYAKQLIEPDHIFVGHTEKAPFIDGSFDLVIMNQVIEHLPDPIMVLHAAKKALKLKGALYVTTPNFGGISFRLLKDKWKNTCPNDHISMFSVKSLRHYLHDAGFKNLIVRSVGLSITSRRKGKAEYKVSLPKALNLVLRIIGKFLGLTKFGDGLYAYAWKE</sequence>
<evidence type="ECO:0000313" key="1">
    <source>
        <dbReference type="EMBL" id="ADD93434.1"/>
    </source>
</evidence>
<dbReference type="Gene3D" id="3.40.50.150">
    <property type="entry name" value="Vaccinia Virus protein VP39"/>
    <property type="match status" value="1"/>
</dbReference>
<dbReference type="GO" id="GO:0008168">
    <property type="term" value="F:methyltransferase activity"/>
    <property type="evidence" value="ECO:0007669"/>
    <property type="project" value="UniProtKB-KW"/>
</dbReference>
<accession>D6PCI3</accession>
<dbReference type="GO" id="GO:0032259">
    <property type="term" value="P:methylation"/>
    <property type="evidence" value="ECO:0007669"/>
    <property type="project" value="UniProtKB-KW"/>
</dbReference>
<proteinExistence type="predicted"/>
<dbReference type="Pfam" id="PF13489">
    <property type="entry name" value="Methyltransf_23"/>
    <property type="match status" value="1"/>
</dbReference>
<dbReference type="PANTHER" id="PTHR43861">
    <property type="entry name" value="TRANS-ACONITATE 2-METHYLTRANSFERASE-RELATED"/>
    <property type="match status" value="1"/>
</dbReference>
<dbReference type="EMBL" id="GU942982">
    <property type="protein sequence ID" value="ADD93434.1"/>
    <property type="molecule type" value="Genomic_DNA"/>
</dbReference>
<dbReference type="AlphaFoldDB" id="D6PCI3"/>
<dbReference type="SUPFAM" id="SSF53335">
    <property type="entry name" value="S-adenosyl-L-methionine-dependent methyltransferases"/>
    <property type="match status" value="1"/>
</dbReference>
<organism evidence="1">
    <name type="scientific">uncultured marine bacterium MedDCM-OCT-S04-C103</name>
    <dbReference type="NCBI Taxonomy" id="743049"/>
    <lineage>
        <taxon>Bacteria</taxon>
        <taxon>environmental samples</taxon>
    </lineage>
</organism>
<dbReference type="InterPro" id="IPR029063">
    <property type="entry name" value="SAM-dependent_MTases_sf"/>
</dbReference>
<keyword evidence="1" id="KW-0489">Methyltransferase</keyword>
<dbReference type="CDD" id="cd02440">
    <property type="entry name" value="AdoMet_MTases"/>
    <property type="match status" value="1"/>
</dbReference>
<name>D6PCI3_9BACT</name>
<reference evidence="1" key="1">
    <citation type="journal article" date="2010" name="ISME J.">
        <title>Metagenome of the Mediterranean deep chlorophyll maximum studied by direct and fosmid library 454 pyrosequencing.</title>
        <authorList>
            <person name="Ghai R."/>
            <person name="Martin-Cuadrado A.B."/>
            <person name="Molto A.G."/>
            <person name="Heredia I.G."/>
            <person name="Cabrera R."/>
            <person name="Martin J."/>
            <person name="Verdu M."/>
            <person name="Deschamps P."/>
            <person name="Moreira D."/>
            <person name="Lopez-Garcia P."/>
            <person name="Mira A."/>
            <person name="Rodriguez-Valera F."/>
        </authorList>
    </citation>
    <scope>NUCLEOTIDE SEQUENCE</scope>
</reference>